<dbReference type="PANTHER" id="PTHR41532:SF1">
    <property type="entry name" value="FIXS PROTEIN"/>
    <property type="match status" value="1"/>
</dbReference>
<evidence type="ECO:0000313" key="3">
    <source>
        <dbReference type="EMBL" id="MPV86086.1"/>
    </source>
</evidence>
<feature type="transmembrane region" description="Helical" evidence="2">
    <location>
        <begin position="6"/>
        <end position="26"/>
    </location>
</feature>
<dbReference type="Proteomes" id="UP000471298">
    <property type="component" value="Unassembled WGS sequence"/>
</dbReference>
<evidence type="ECO:0000313" key="4">
    <source>
        <dbReference type="Proteomes" id="UP000471298"/>
    </source>
</evidence>
<name>A0A6N7F2I6_9GAMM</name>
<comment type="caution">
    <text evidence="3">The sequence shown here is derived from an EMBL/GenBank/DDBJ whole genome shotgun (WGS) entry which is preliminary data.</text>
</comment>
<feature type="region of interest" description="Disordered" evidence="1">
    <location>
        <begin position="45"/>
        <end position="109"/>
    </location>
</feature>
<gene>
    <name evidence="3" type="primary">ccoS</name>
    <name evidence="3" type="ORF">GCU85_04980</name>
</gene>
<protein>
    <submittedName>
        <fullName evidence="3">Cbb3-type cytochrome oxidase assembly protein CcoS</fullName>
    </submittedName>
</protein>
<dbReference type="EMBL" id="WHNW01000004">
    <property type="protein sequence ID" value="MPV86086.1"/>
    <property type="molecule type" value="Genomic_DNA"/>
</dbReference>
<dbReference type="PANTHER" id="PTHR41532">
    <property type="entry name" value="FIXS PROTEIN"/>
    <property type="match status" value="1"/>
</dbReference>
<dbReference type="NCBIfam" id="TIGR00847">
    <property type="entry name" value="ccoS"/>
    <property type="match status" value="1"/>
</dbReference>
<dbReference type="AlphaFoldDB" id="A0A6N7F2I6"/>
<reference evidence="3 4" key="1">
    <citation type="submission" date="2019-10" db="EMBL/GenBank/DDBJ databases">
        <title>Cardiobacteriales fam. a chemoheterotrophic member of the order Cardiobacteriales, and proposal of Cardiobacteriales fam. nov.</title>
        <authorList>
            <person name="Wang C."/>
        </authorList>
    </citation>
    <scope>NUCLEOTIDE SEQUENCE [LARGE SCALE GENOMIC DNA]</scope>
    <source>
        <strain evidence="3 4">ML27</strain>
    </source>
</reference>
<keyword evidence="2" id="KW-0472">Membrane</keyword>
<sequence>MSILYVLIPLTITLLLVAVYAFFWAVNHQQFDDLDSPAYRVLLDDDSDAHMQGQAQEEAQKEAQKQGQEQKQEREQESDNDDKTNNPHNTHQPTKANQPTKPLPPDDHH</sequence>
<dbReference type="InterPro" id="IPR004714">
    <property type="entry name" value="Cyt_oxidase_maturation_cbb3"/>
</dbReference>
<keyword evidence="2" id="KW-0812">Transmembrane</keyword>
<accession>A0A6N7F2I6</accession>
<dbReference type="RefSeq" id="WP_152809988.1">
    <property type="nucleotide sequence ID" value="NZ_WHNW01000004.1"/>
</dbReference>
<dbReference type="Pfam" id="PF03597">
    <property type="entry name" value="FixS"/>
    <property type="match status" value="1"/>
</dbReference>
<keyword evidence="4" id="KW-1185">Reference proteome</keyword>
<organism evidence="3 4">
    <name type="scientific">Ostreibacterium oceani</name>
    <dbReference type="NCBI Taxonomy" id="2654998"/>
    <lineage>
        <taxon>Bacteria</taxon>
        <taxon>Pseudomonadati</taxon>
        <taxon>Pseudomonadota</taxon>
        <taxon>Gammaproteobacteria</taxon>
        <taxon>Cardiobacteriales</taxon>
        <taxon>Ostreibacteriaceae</taxon>
        <taxon>Ostreibacterium</taxon>
    </lineage>
</organism>
<feature type="compositionally biased region" description="Basic and acidic residues" evidence="1">
    <location>
        <begin position="58"/>
        <end position="85"/>
    </location>
</feature>
<feature type="compositionally biased region" description="Polar residues" evidence="1">
    <location>
        <begin position="86"/>
        <end position="100"/>
    </location>
</feature>
<keyword evidence="2" id="KW-1133">Transmembrane helix</keyword>
<evidence type="ECO:0000256" key="1">
    <source>
        <dbReference type="SAM" id="MobiDB-lite"/>
    </source>
</evidence>
<evidence type="ECO:0000256" key="2">
    <source>
        <dbReference type="SAM" id="Phobius"/>
    </source>
</evidence>
<proteinExistence type="predicted"/>
<dbReference type="InParanoid" id="A0A6N7F2I6"/>